<dbReference type="InterPro" id="IPR046824">
    <property type="entry name" value="Mss51-like_C"/>
</dbReference>
<protein>
    <recommendedName>
        <fullName evidence="1">Mitochondrial splicing suppressor 51-like C-terminal domain-containing protein</fullName>
    </recommendedName>
</protein>
<keyword evidence="3" id="KW-1185">Reference proteome</keyword>
<evidence type="ECO:0000259" key="1">
    <source>
        <dbReference type="Pfam" id="PF20179"/>
    </source>
</evidence>
<sequence>LYTYTSPASCGTSTVSIFLHGDHENWDPRLPLLLGSKPDAIVGLNTGLTNSPAWQFVTLCCHTDNTLFAVTEYTEQYAELQRDAIPRSLPVPSLAYTQQEYPIAFNPFQHPGQRNLGSVRLPNVSNGLTMRVVG</sequence>
<dbReference type="AlphaFoldDB" id="A0AAD4E1G6"/>
<dbReference type="EMBL" id="JABBWK010000042">
    <property type="protein sequence ID" value="KAG1897969.1"/>
    <property type="molecule type" value="Genomic_DNA"/>
</dbReference>
<dbReference type="Proteomes" id="UP001195769">
    <property type="component" value="Unassembled WGS sequence"/>
</dbReference>
<comment type="caution">
    <text evidence="2">The sequence shown here is derived from an EMBL/GenBank/DDBJ whole genome shotgun (WGS) entry which is preliminary data.</text>
</comment>
<organism evidence="2 3">
    <name type="scientific">Suillus fuscotomentosus</name>
    <dbReference type="NCBI Taxonomy" id="1912939"/>
    <lineage>
        <taxon>Eukaryota</taxon>
        <taxon>Fungi</taxon>
        <taxon>Dikarya</taxon>
        <taxon>Basidiomycota</taxon>
        <taxon>Agaricomycotina</taxon>
        <taxon>Agaricomycetes</taxon>
        <taxon>Agaricomycetidae</taxon>
        <taxon>Boletales</taxon>
        <taxon>Suillineae</taxon>
        <taxon>Suillaceae</taxon>
        <taxon>Suillus</taxon>
    </lineage>
</organism>
<reference evidence="2" key="1">
    <citation type="journal article" date="2020" name="New Phytol.">
        <title>Comparative genomics reveals dynamic genome evolution in host specialist ectomycorrhizal fungi.</title>
        <authorList>
            <person name="Lofgren L.A."/>
            <person name="Nguyen N.H."/>
            <person name="Vilgalys R."/>
            <person name="Ruytinx J."/>
            <person name="Liao H.L."/>
            <person name="Branco S."/>
            <person name="Kuo A."/>
            <person name="LaButti K."/>
            <person name="Lipzen A."/>
            <person name="Andreopoulos W."/>
            <person name="Pangilinan J."/>
            <person name="Riley R."/>
            <person name="Hundley H."/>
            <person name="Na H."/>
            <person name="Barry K."/>
            <person name="Grigoriev I.V."/>
            <person name="Stajich J.E."/>
            <person name="Kennedy P.G."/>
        </authorList>
    </citation>
    <scope>NUCLEOTIDE SEQUENCE</scope>
    <source>
        <strain evidence="2">FC203</strain>
    </source>
</reference>
<feature type="domain" description="Mitochondrial splicing suppressor 51-like C-terminal" evidence="1">
    <location>
        <begin position="10"/>
        <end position="114"/>
    </location>
</feature>
<dbReference type="RefSeq" id="XP_041223545.1">
    <property type="nucleotide sequence ID" value="XM_041375397.1"/>
</dbReference>
<feature type="non-terminal residue" evidence="2">
    <location>
        <position position="1"/>
    </location>
</feature>
<dbReference type="Pfam" id="PF20179">
    <property type="entry name" value="MSS51_C"/>
    <property type="match status" value="1"/>
</dbReference>
<dbReference type="GeneID" id="64669695"/>
<evidence type="ECO:0000313" key="3">
    <source>
        <dbReference type="Proteomes" id="UP001195769"/>
    </source>
</evidence>
<proteinExistence type="predicted"/>
<gene>
    <name evidence="2" type="ORF">F5891DRAFT_956247</name>
</gene>
<name>A0AAD4E1G6_9AGAM</name>
<evidence type="ECO:0000313" key="2">
    <source>
        <dbReference type="EMBL" id="KAG1897969.1"/>
    </source>
</evidence>
<accession>A0AAD4E1G6</accession>